<reference evidence="2 3" key="1">
    <citation type="submission" date="2015-01" db="EMBL/GenBank/DDBJ databases">
        <title>Lifestyle Evolution in Cyanobacterial Symbionts of Sponges.</title>
        <authorList>
            <person name="Burgsdorf I."/>
            <person name="Slaby B.M."/>
            <person name="Handley K.M."/>
            <person name="Haber M."/>
            <person name="Blom J."/>
            <person name="Marshall C.W."/>
            <person name="Gilbert J.A."/>
            <person name="Hentschel U."/>
            <person name="Steindler L."/>
        </authorList>
    </citation>
    <scope>NUCLEOTIDE SEQUENCE [LARGE SCALE GENOMIC DNA]</scope>
    <source>
        <strain evidence="2">SP3</strain>
    </source>
</reference>
<evidence type="ECO:0000313" key="2">
    <source>
        <dbReference type="EMBL" id="KKZ12883.1"/>
    </source>
</evidence>
<proteinExistence type="predicted"/>
<keyword evidence="1" id="KW-0472">Membrane</keyword>
<name>A0A0G2HM11_9SYNE</name>
<protein>
    <recommendedName>
        <fullName evidence="4">Cell division protein FtsQ</fullName>
    </recommendedName>
</protein>
<evidence type="ECO:0008006" key="4">
    <source>
        <dbReference type="Google" id="ProtNLM"/>
    </source>
</evidence>
<organism evidence="2 3">
    <name type="scientific">Candidatus Synechococcus spongiarum SP3</name>
    <dbReference type="NCBI Taxonomy" id="1604020"/>
    <lineage>
        <taxon>Bacteria</taxon>
        <taxon>Bacillati</taxon>
        <taxon>Cyanobacteriota</taxon>
        <taxon>Cyanophyceae</taxon>
        <taxon>Synechococcales</taxon>
        <taxon>Synechococcaceae</taxon>
        <taxon>Synechococcus</taxon>
    </lineage>
</organism>
<comment type="caution">
    <text evidence="2">The sequence shown here is derived from an EMBL/GenBank/DDBJ whole genome shotgun (WGS) entry which is preliminary data.</text>
</comment>
<dbReference type="EMBL" id="JXQG01000009">
    <property type="protein sequence ID" value="KKZ12883.1"/>
    <property type="molecule type" value="Genomic_DNA"/>
</dbReference>
<accession>A0A0G2HM11</accession>
<evidence type="ECO:0000313" key="3">
    <source>
        <dbReference type="Proteomes" id="UP000035067"/>
    </source>
</evidence>
<keyword evidence="1" id="KW-1133">Transmembrane helix</keyword>
<feature type="transmembrane region" description="Helical" evidence="1">
    <location>
        <begin position="20"/>
        <end position="38"/>
    </location>
</feature>
<gene>
    <name evidence="2" type="ORF">TE42_02585</name>
</gene>
<sequence>MRSRPQETGQRPWRRWLIQLWRLLVFSGIAAGLAWVLLEKSWWLETPDQVAFHRTSRQDHGKLLAASALRFPIPLLAVDPSSIEQHLRRSISPTLQVQVRRTLAPPQLVVRLRNNTAHAWARRSLADRVERGLLDHRFNWTSVDAGHRLDRFPMVKNHVLVWVDFWTPGLQDTLAELFSYLEHLQTPVHTIWIMADGQLVLGASEVLGEVYLGQPDDLAPKLATMDHLYVHLERSASPFSYSDVDLRNPDQPTLGLSQG</sequence>
<dbReference type="Proteomes" id="UP000035067">
    <property type="component" value="Unassembled WGS sequence"/>
</dbReference>
<keyword evidence="1" id="KW-0812">Transmembrane</keyword>
<evidence type="ECO:0000256" key="1">
    <source>
        <dbReference type="SAM" id="Phobius"/>
    </source>
</evidence>
<dbReference type="AlphaFoldDB" id="A0A0G2HM11"/>
<dbReference type="PATRIC" id="fig|1604020.3.peg.2116"/>